<dbReference type="InterPro" id="IPR004839">
    <property type="entry name" value="Aminotransferase_I/II_large"/>
</dbReference>
<dbReference type="SMART" id="SM00345">
    <property type="entry name" value="HTH_GNTR"/>
    <property type="match status" value="1"/>
</dbReference>
<evidence type="ECO:0000256" key="5">
    <source>
        <dbReference type="ARBA" id="ARBA00023015"/>
    </source>
</evidence>
<dbReference type="PANTHER" id="PTHR46577">
    <property type="entry name" value="HTH-TYPE TRANSCRIPTIONAL REGULATORY PROTEIN GABR"/>
    <property type="match status" value="1"/>
</dbReference>
<dbReference type="PROSITE" id="PS50949">
    <property type="entry name" value="HTH_GNTR"/>
    <property type="match status" value="1"/>
</dbReference>
<comment type="caution">
    <text evidence="9">The sequence shown here is derived from an EMBL/GenBank/DDBJ whole genome shotgun (WGS) entry which is preliminary data.</text>
</comment>
<dbReference type="SUPFAM" id="SSF53383">
    <property type="entry name" value="PLP-dependent transferases"/>
    <property type="match status" value="1"/>
</dbReference>
<keyword evidence="5" id="KW-0805">Transcription regulation</keyword>
<evidence type="ECO:0000256" key="7">
    <source>
        <dbReference type="ARBA" id="ARBA00023163"/>
    </source>
</evidence>
<feature type="domain" description="HTH gntR-type" evidence="8">
    <location>
        <begin position="13"/>
        <end position="81"/>
    </location>
</feature>
<organism evidence="9 10">
    <name type="scientific">Metabacillus niabensis</name>
    <dbReference type="NCBI Taxonomy" id="324854"/>
    <lineage>
        <taxon>Bacteria</taxon>
        <taxon>Bacillati</taxon>
        <taxon>Bacillota</taxon>
        <taxon>Bacilli</taxon>
        <taxon>Bacillales</taxon>
        <taxon>Bacillaceae</taxon>
        <taxon>Metabacillus</taxon>
    </lineage>
</organism>
<accession>A0ABT9Z749</accession>
<dbReference type="InterPro" id="IPR036388">
    <property type="entry name" value="WH-like_DNA-bd_sf"/>
</dbReference>
<dbReference type="PRINTS" id="PR00035">
    <property type="entry name" value="HTHGNTR"/>
</dbReference>
<evidence type="ECO:0000256" key="4">
    <source>
        <dbReference type="ARBA" id="ARBA00022898"/>
    </source>
</evidence>
<dbReference type="Proteomes" id="UP001232245">
    <property type="component" value="Unassembled WGS sequence"/>
</dbReference>
<evidence type="ECO:0000313" key="9">
    <source>
        <dbReference type="EMBL" id="MDQ0227433.1"/>
    </source>
</evidence>
<dbReference type="InterPro" id="IPR000524">
    <property type="entry name" value="Tscrpt_reg_HTH_GntR"/>
</dbReference>
<keyword evidence="4" id="KW-0663">Pyridoxal phosphate</keyword>
<dbReference type="SUPFAM" id="SSF46785">
    <property type="entry name" value="Winged helix' DNA-binding domain"/>
    <property type="match status" value="1"/>
</dbReference>
<sequence>MELTPMIDKSSFEPIYLQIYNYIQEEIIAGRIEADSKLPSIRRLAQYLNISRTPVALAYDQLLAEGYIKSKPRSGYFAENVESIARSNYNLKQNKVSPTGNYSPIHHFYHSYQNDAIKYDFGYGTIDLHHFPLAKWRKFMNRSLLPENSFHLLYGDIQGEIGLRKEIASYLHQNRGVRCSPDQIVIGAGTFHSLDLLFQLIQNRTTSIAVESSVHVGVKALLNKFPFQVEPLDLELDGINLNKLKKKEVQAIYLTPSYQFPYGMTLSINKRIKLLKYATENQFYIIENDYDGEFRYNNRPIPSLQSLDNNGRVIYLGTFSKSLTPSFRISYLVLPTDLLCLFHLGKHSYDQHASPIFQKTLQWFMESGDFERHMRKMRTLYQKKHAIITSRFSDIFEDKIEIVGAGAGLHIVIKVKNDMDELKLIDTAKQFGVNVYPTSIYKIENHQEQDNILLLGFGGLSETAIEEGLRLLKIAWFPNNP</sequence>
<evidence type="ECO:0000313" key="10">
    <source>
        <dbReference type="Proteomes" id="UP001232245"/>
    </source>
</evidence>
<dbReference type="EMBL" id="JAUSTZ010000009">
    <property type="protein sequence ID" value="MDQ0227433.1"/>
    <property type="molecule type" value="Genomic_DNA"/>
</dbReference>
<evidence type="ECO:0000256" key="3">
    <source>
        <dbReference type="ARBA" id="ARBA00022576"/>
    </source>
</evidence>
<name>A0ABT9Z749_9BACI</name>
<evidence type="ECO:0000256" key="2">
    <source>
        <dbReference type="ARBA" id="ARBA00005384"/>
    </source>
</evidence>
<dbReference type="Pfam" id="PF00155">
    <property type="entry name" value="Aminotran_1_2"/>
    <property type="match status" value="1"/>
</dbReference>
<dbReference type="Gene3D" id="3.40.640.10">
    <property type="entry name" value="Type I PLP-dependent aspartate aminotransferase-like (Major domain)"/>
    <property type="match status" value="1"/>
</dbReference>
<keyword evidence="3 9" id="KW-0808">Transferase</keyword>
<protein>
    <submittedName>
        <fullName evidence="9">GntR family transcriptional regulator/MocR family aminotransferase</fullName>
    </submittedName>
</protein>
<dbReference type="Pfam" id="PF00392">
    <property type="entry name" value="GntR"/>
    <property type="match status" value="1"/>
</dbReference>
<keyword evidence="3 9" id="KW-0032">Aminotransferase</keyword>
<dbReference type="Gene3D" id="1.10.10.10">
    <property type="entry name" value="Winged helix-like DNA-binding domain superfamily/Winged helix DNA-binding domain"/>
    <property type="match status" value="1"/>
</dbReference>
<comment type="similarity">
    <text evidence="2">In the C-terminal section; belongs to the class-I pyridoxal-phosphate-dependent aminotransferase family.</text>
</comment>
<comment type="cofactor">
    <cofactor evidence="1">
        <name>pyridoxal 5'-phosphate</name>
        <dbReference type="ChEBI" id="CHEBI:597326"/>
    </cofactor>
</comment>
<evidence type="ECO:0000259" key="8">
    <source>
        <dbReference type="PROSITE" id="PS50949"/>
    </source>
</evidence>
<keyword evidence="7" id="KW-0804">Transcription</keyword>
<evidence type="ECO:0000256" key="6">
    <source>
        <dbReference type="ARBA" id="ARBA00023125"/>
    </source>
</evidence>
<dbReference type="PANTHER" id="PTHR46577:SF1">
    <property type="entry name" value="HTH-TYPE TRANSCRIPTIONAL REGULATORY PROTEIN GABR"/>
    <property type="match status" value="1"/>
</dbReference>
<keyword evidence="6" id="KW-0238">DNA-binding</keyword>
<gene>
    <name evidence="9" type="ORF">J2S02_003778</name>
</gene>
<dbReference type="GO" id="GO:0008483">
    <property type="term" value="F:transaminase activity"/>
    <property type="evidence" value="ECO:0007669"/>
    <property type="project" value="UniProtKB-KW"/>
</dbReference>
<dbReference type="InterPro" id="IPR036390">
    <property type="entry name" value="WH_DNA-bd_sf"/>
</dbReference>
<evidence type="ECO:0000256" key="1">
    <source>
        <dbReference type="ARBA" id="ARBA00001933"/>
    </source>
</evidence>
<dbReference type="InterPro" id="IPR015424">
    <property type="entry name" value="PyrdxlP-dep_Trfase"/>
</dbReference>
<dbReference type="RefSeq" id="WP_307190809.1">
    <property type="nucleotide sequence ID" value="NZ_JAUSTZ010000009.1"/>
</dbReference>
<dbReference type="CDD" id="cd07377">
    <property type="entry name" value="WHTH_GntR"/>
    <property type="match status" value="1"/>
</dbReference>
<dbReference type="CDD" id="cd00609">
    <property type="entry name" value="AAT_like"/>
    <property type="match status" value="1"/>
</dbReference>
<keyword evidence="10" id="KW-1185">Reference proteome</keyword>
<proteinExistence type="inferred from homology"/>
<dbReference type="InterPro" id="IPR051446">
    <property type="entry name" value="HTH_trans_reg/aminotransferase"/>
</dbReference>
<reference evidence="9 10" key="1">
    <citation type="submission" date="2023-07" db="EMBL/GenBank/DDBJ databases">
        <title>Genomic Encyclopedia of Type Strains, Phase IV (KMG-IV): sequencing the most valuable type-strain genomes for metagenomic binning, comparative biology and taxonomic classification.</title>
        <authorList>
            <person name="Goeker M."/>
        </authorList>
    </citation>
    <scope>NUCLEOTIDE SEQUENCE [LARGE SCALE GENOMIC DNA]</scope>
    <source>
        <strain evidence="9 10">DSM 17723</strain>
    </source>
</reference>
<dbReference type="InterPro" id="IPR015421">
    <property type="entry name" value="PyrdxlP-dep_Trfase_major"/>
</dbReference>